<evidence type="ECO:0000256" key="11">
    <source>
        <dbReference type="ARBA" id="ARBA00023136"/>
    </source>
</evidence>
<sequence>MAGKQYDISPQVLKDIEEKAKKRAALKREYFKLITDPFRHGTAEGGYAFDPGLQRFMSMKATAYDHFKPTPKSGAYAFALVVAPIVLYTWWMKTSRDAIEKKLRAGEVAYKDRKFKFI</sequence>
<organism evidence="15 16">
    <name type="scientific">Ladona fulva</name>
    <name type="common">Scarce chaser dragonfly</name>
    <name type="synonym">Libellula fulva</name>
    <dbReference type="NCBI Taxonomy" id="123851"/>
    <lineage>
        <taxon>Eukaryota</taxon>
        <taxon>Metazoa</taxon>
        <taxon>Ecdysozoa</taxon>
        <taxon>Arthropoda</taxon>
        <taxon>Hexapoda</taxon>
        <taxon>Insecta</taxon>
        <taxon>Pterygota</taxon>
        <taxon>Palaeoptera</taxon>
        <taxon>Odonata</taxon>
        <taxon>Epiprocta</taxon>
        <taxon>Anisoptera</taxon>
        <taxon>Libelluloidea</taxon>
        <taxon>Libellulidae</taxon>
        <taxon>Ladona</taxon>
    </lineage>
</organism>
<reference evidence="15" key="2">
    <citation type="submission" date="2017-10" db="EMBL/GenBank/DDBJ databases">
        <title>Ladona fulva Genome sequencing and assembly.</title>
        <authorList>
            <person name="Murali S."/>
            <person name="Richards S."/>
            <person name="Bandaranaike D."/>
            <person name="Bellair M."/>
            <person name="Blankenburg K."/>
            <person name="Chao H."/>
            <person name="Dinh H."/>
            <person name="Doddapaneni H."/>
            <person name="Dugan-Rocha S."/>
            <person name="Elkadiri S."/>
            <person name="Gnanaolivu R."/>
            <person name="Hernandez B."/>
            <person name="Skinner E."/>
            <person name="Javaid M."/>
            <person name="Lee S."/>
            <person name="Li M."/>
            <person name="Ming W."/>
            <person name="Munidasa M."/>
            <person name="Muniz J."/>
            <person name="Nguyen L."/>
            <person name="Hughes D."/>
            <person name="Osuji N."/>
            <person name="Pu L.-L."/>
            <person name="Puazo M."/>
            <person name="Qu C."/>
            <person name="Quiroz J."/>
            <person name="Raj R."/>
            <person name="Weissenberger G."/>
            <person name="Xin Y."/>
            <person name="Zou X."/>
            <person name="Han Y."/>
            <person name="Worley K."/>
            <person name="Muzny D."/>
            <person name="Gibbs R."/>
        </authorList>
    </citation>
    <scope>NUCLEOTIDE SEQUENCE</scope>
    <source>
        <strain evidence="15">Sampled in the wild</strain>
    </source>
</reference>
<dbReference type="AlphaFoldDB" id="A0A8K0K803"/>
<evidence type="ECO:0000313" key="16">
    <source>
        <dbReference type="Proteomes" id="UP000792457"/>
    </source>
</evidence>
<keyword evidence="11 14" id="KW-0472">Membrane</keyword>
<evidence type="ECO:0000256" key="4">
    <source>
        <dbReference type="ARBA" id="ARBA00022448"/>
    </source>
</evidence>
<evidence type="ECO:0000256" key="13">
    <source>
        <dbReference type="ARBA" id="ARBA00030987"/>
    </source>
</evidence>
<evidence type="ECO:0000256" key="6">
    <source>
        <dbReference type="ARBA" id="ARBA00022692"/>
    </source>
</evidence>
<reference evidence="15" key="1">
    <citation type="submission" date="2013-04" db="EMBL/GenBank/DDBJ databases">
        <authorList>
            <person name="Qu J."/>
            <person name="Murali S.C."/>
            <person name="Bandaranaike D."/>
            <person name="Bellair M."/>
            <person name="Blankenburg K."/>
            <person name="Chao H."/>
            <person name="Dinh H."/>
            <person name="Doddapaneni H."/>
            <person name="Downs B."/>
            <person name="Dugan-Rocha S."/>
            <person name="Elkadiri S."/>
            <person name="Gnanaolivu R.D."/>
            <person name="Hernandez B."/>
            <person name="Javaid M."/>
            <person name="Jayaseelan J.C."/>
            <person name="Lee S."/>
            <person name="Li M."/>
            <person name="Ming W."/>
            <person name="Munidasa M."/>
            <person name="Muniz J."/>
            <person name="Nguyen L."/>
            <person name="Ongeri F."/>
            <person name="Osuji N."/>
            <person name="Pu L.-L."/>
            <person name="Puazo M."/>
            <person name="Qu C."/>
            <person name="Quiroz J."/>
            <person name="Raj R."/>
            <person name="Weissenberger G."/>
            <person name="Xin Y."/>
            <person name="Zou X."/>
            <person name="Han Y."/>
            <person name="Richards S."/>
            <person name="Worley K."/>
            <person name="Muzny D."/>
            <person name="Gibbs R."/>
        </authorList>
    </citation>
    <scope>NUCLEOTIDE SEQUENCE</scope>
    <source>
        <strain evidence="15">Sampled in the wild</strain>
    </source>
</reference>
<evidence type="ECO:0000256" key="7">
    <source>
        <dbReference type="ARBA" id="ARBA00022792"/>
    </source>
</evidence>
<evidence type="ECO:0000256" key="1">
    <source>
        <dbReference type="ARBA" id="ARBA00004434"/>
    </source>
</evidence>
<evidence type="ECO:0000256" key="3">
    <source>
        <dbReference type="ARBA" id="ARBA00018681"/>
    </source>
</evidence>
<comment type="subcellular location">
    <subcellularLocation>
        <location evidence="1">Mitochondrion inner membrane</location>
        <topology evidence="1">Single-pass membrane protein</topology>
    </subcellularLocation>
</comment>
<gene>
    <name evidence="15" type="ORF">J437_LFUL000692</name>
</gene>
<evidence type="ECO:0000256" key="9">
    <source>
        <dbReference type="ARBA" id="ARBA00022989"/>
    </source>
</evidence>
<dbReference type="GO" id="GO:0005743">
    <property type="term" value="C:mitochondrial inner membrane"/>
    <property type="evidence" value="ECO:0007669"/>
    <property type="project" value="UniProtKB-SubCell"/>
</dbReference>
<keyword evidence="8" id="KW-0249">Electron transport</keyword>
<evidence type="ECO:0000256" key="10">
    <source>
        <dbReference type="ARBA" id="ARBA00023128"/>
    </source>
</evidence>
<dbReference type="PANTHER" id="PTHR15469">
    <property type="entry name" value="NADH-UBIQUINONE OXIDOREDUCTASE B15 SUBUNIT"/>
    <property type="match status" value="1"/>
</dbReference>
<dbReference type="PANTHER" id="PTHR15469:SF0">
    <property type="entry name" value="NADH DEHYDROGENASE [UBIQUINONE] 1 BETA SUBCOMPLEX SUBUNIT 4"/>
    <property type="match status" value="1"/>
</dbReference>
<dbReference type="InterPro" id="IPR009866">
    <property type="entry name" value="NADH_UbQ_OxRdtase_NDUFB4_su"/>
</dbReference>
<comment type="similarity">
    <text evidence="2">Belongs to the complex I NDUFB4 subunit family.</text>
</comment>
<keyword evidence="9 14" id="KW-1133">Transmembrane helix</keyword>
<proteinExistence type="inferred from homology"/>
<feature type="transmembrane region" description="Helical" evidence="14">
    <location>
        <begin position="74"/>
        <end position="92"/>
    </location>
</feature>
<evidence type="ECO:0000256" key="8">
    <source>
        <dbReference type="ARBA" id="ARBA00022982"/>
    </source>
</evidence>
<evidence type="ECO:0000256" key="5">
    <source>
        <dbReference type="ARBA" id="ARBA00022660"/>
    </source>
</evidence>
<keyword evidence="6 14" id="KW-0812">Transmembrane</keyword>
<evidence type="ECO:0000256" key="2">
    <source>
        <dbReference type="ARBA" id="ARBA00007260"/>
    </source>
</evidence>
<keyword evidence="10" id="KW-0496">Mitochondrion</keyword>
<keyword evidence="5" id="KW-0679">Respiratory chain</keyword>
<accession>A0A8K0K803</accession>
<keyword evidence="7" id="KW-0999">Mitochondrion inner membrane</keyword>
<keyword evidence="4" id="KW-0813">Transport</keyword>
<evidence type="ECO:0000256" key="12">
    <source>
        <dbReference type="ARBA" id="ARBA00030212"/>
    </source>
</evidence>
<protein>
    <recommendedName>
        <fullName evidence="3">NADH dehydrogenase [ubiquinone] 1 beta subcomplex subunit 4</fullName>
    </recommendedName>
    <alternativeName>
        <fullName evidence="12">Complex I-B15</fullName>
    </alternativeName>
    <alternativeName>
        <fullName evidence="13">NADH-ubiquinone oxidoreductase B15 subunit</fullName>
    </alternativeName>
</protein>
<dbReference type="Proteomes" id="UP000792457">
    <property type="component" value="Unassembled WGS sequence"/>
</dbReference>
<comment type="caution">
    <text evidence="15">The sequence shown here is derived from an EMBL/GenBank/DDBJ whole genome shotgun (WGS) entry which is preliminary data.</text>
</comment>
<name>A0A8K0K803_LADFU</name>
<evidence type="ECO:0000313" key="15">
    <source>
        <dbReference type="EMBL" id="KAG8227593.1"/>
    </source>
</evidence>
<dbReference type="Pfam" id="PF07225">
    <property type="entry name" value="NDUF_B4"/>
    <property type="match status" value="1"/>
</dbReference>
<keyword evidence="16" id="KW-1185">Reference proteome</keyword>
<dbReference type="EMBL" id="KZ308327">
    <property type="protein sequence ID" value="KAG8227593.1"/>
    <property type="molecule type" value="Genomic_DNA"/>
</dbReference>
<evidence type="ECO:0000256" key="14">
    <source>
        <dbReference type="SAM" id="Phobius"/>
    </source>
</evidence>